<dbReference type="Pfam" id="PF08808">
    <property type="entry name" value="RES"/>
    <property type="match status" value="1"/>
</dbReference>
<protein>
    <submittedName>
        <fullName evidence="2">RES family NAD+ phosphorylase</fullName>
    </submittedName>
</protein>
<proteinExistence type="predicted"/>
<gene>
    <name evidence="2" type="ORF">PUR29_14265</name>
</gene>
<evidence type="ECO:0000313" key="2">
    <source>
        <dbReference type="EMBL" id="MEN3234760.1"/>
    </source>
</evidence>
<reference evidence="2 3" key="1">
    <citation type="journal article" date="2023" name="PLoS ONE">
        <title>Complete genome assembly of Hawai'i environmental nontuberculous mycobacteria reveals unexpected co-isolation with methylobacteria.</title>
        <authorList>
            <person name="Hendrix J."/>
            <person name="Epperson L.E."/>
            <person name="Tong E.I."/>
            <person name="Chan Y.L."/>
            <person name="Hasan N.A."/>
            <person name="Dawrs S.N."/>
            <person name="Norton G.J."/>
            <person name="Virdi R."/>
            <person name="Crooks J.L."/>
            <person name="Chan E.D."/>
            <person name="Honda J.R."/>
            <person name="Strong M."/>
        </authorList>
    </citation>
    <scope>NUCLEOTIDE SEQUENCE [LARGE SCALE GENOMIC DNA]</scope>
    <source>
        <strain evidence="2 3">NJH_HI04-1</strain>
    </source>
</reference>
<keyword evidence="3" id="KW-1185">Reference proteome</keyword>
<feature type="domain" description="RES" evidence="1">
    <location>
        <begin position="41"/>
        <end position="176"/>
    </location>
</feature>
<sequence>MAPPDPRPLPPADFAARDLPIEIIDKGARLVRIHRTELSPIFFGSSGGNRFDDPTRQYGVSYLSQTIEGAFAETCLRSIGARFVALSFLEARSFCEIEVTSPLRLVSVHGPGLARIGATGIVTSGPHSVAQEWSRAIHDHSAGADGVVYRSNHDNGELCVALFERAHDRLAVIASTPILSNRDRLGELFARYKVGLG</sequence>
<organism evidence="2 3">
    <name type="scientific">Methylobacterium ajmalii</name>
    <dbReference type="NCBI Taxonomy" id="2738439"/>
    <lineage>
        <taxon>Bacteria</taxon>
        <taxon>Pseudomonadati</taxon>
        <taxon>Pseudomonadota</taxon>
        <taxon>Alphaproteobacteria</taxon>
        <taxon>Hyphomicrobiales</taxon>
        <taxon>Methylobacteriaceae</taxon>
        <taxon>Methylobacterium</taxon>
    </lineage>
</organism>
<evidence type="ECO:0000259" key="1">
    <source>
        <dbReference type="SMART" id="SM00953"/>
    </source>
</evidence>
<dbReference type="Proteomes" id="UP001407347">
    <property type="component" value="Unassembled WGS sequence"/>
</dbReference>
<evidence type="ECO:0000313" key="3">
    <source>
        <dbReference type="Proteomes" id="UP001407347"/>
    </source>
</evidence>
<dbReference type="InterPro" id="IPR014914">
    <property type="entry name" value="RES_dom"/>
</dbReference>
<dbReference type="RefSeq" id="WP_242222681.1">
    <property type="nucleotide sequence ID" value="NZ_JAQYXP010000002.1"/>
</dbReference>
<comment type="caution">
    <text evidence="2">The sequence shown here is derived from an EMBL/GenBank/DDBJ whole genome shotgun (WGS) entry which is preliminary data.</text>
</comment>
<accession>A0ABU9ZVU7</accession>
<name>A0ABU9ZVU7_9HYPH</name>
<dbReference type="SMART" id="SM00953">
    <property type="entry name" value="RES"/>
    <property type="match status" value="1"/>
</dbReference>
<dbReference type="EMBL" id="JAQYXP010000002">
    <property type="protein sequence ID" value="MEN3234760.1"/>
    <property type="molecule type" value="Genomic_DNA"/>
</dbReference>